<evidence type="ECO:0000256" key="3">
    <source>
        <dbReference type="ARBA" id="ARBA00023163"/>
    </source>
</evidence>
<name>A0A7I4CA32_PHYPA</name>
<dbReference type="OrthoDB" id="757982at2759"/>
<dbReference type="Pfam" id="PF02362">
    <property type="entry name" value="B3"/>
    <property type="match status" value="1"/>
</dbReference>
<dbReference type="PROSITE" id="PS50863">
    <property type="entry name" value="B3"/>
    <property type="match status" value="1"/>
</dbReference>
<reference evidence="7 8" key="2">
    <citation type="journal article" date="2018" name="Plant J.">
        <title>The Physcomitrella patens chromosome-scale assembly reveals moss genome structure and evolution.</title>
        <authorList>
            <person name="Lang D."/>
            <person name="Ullrich K.K."/>
            <person name="Murat F."/>
            <person name="Fuchs J."/>
            <person name="Jenkins J."/>
            <person name="Haas F.B."/>
            <person name="Piednoel M."/>
            <person name="Gundlach H."/>
            <person name="Van Bel M."/>
            <person name="Meyberg R."/>
            <person name="Vives C."/>
            <person name="Morata J."/>
            <person name="Symeonidi A."/>
            <person name="Hiss M."/>
            <person name="Muchero W."/>
            <person name="Kamisugi Y."/>
            <person name="Saleh O."/>
            <person name="Blanc G."/>
            <person name="Decker E.L."/>
            <person name="van Gessel N."/>
            <person name="Grimwood J."/>
            <person name="Hayes R.D."/>
            <person name="Graham S.W."/>
            <person name="Gunter L.E."/>
            <person name="McDaniel S.F."/>
            <person name="Hoernstein S.N.W."/>
            <person name="Larsson A."/>
            <person name="Li F.W."/>
            <person name="Perroud P.F."/>
            <person name="Phillips J."/>
            <person name="Ranjan P."/>
            <person name="Rokshar D.S."/>
            <person name="Rothfels C.J."/>
            <person name="Schneider L."/>
            <person name="Shu S."/>
            <person name="Stevenson D.W."/>
            <person name="Thummler F."/>
            <person name="Tillich M."/>
            <person name="Villarreal Aguilar J.C."/>
            <person name="Widiez T."/>
            <person name="Wong G.K."/>
            <person name="Wymore A."/>
            <person name="Zhang Y."/>
            <person name="Zimmer A.D."/>
            <person name="Quatrano R.S."/>
            <person name="Mayer K.F.X."/>
            <person name="Goodstein D."/>
            <person name="Casacuberta J.M."/>
            <person name="Vandepoele K."/>
            <person name="Reski R."/>
            <person name="Cuming A.C."/>
            <person name="Tuskan G.A."/>
            <person name="Maumus F."/>
            <person name="Salse J."/>
            <person name="Schmutz J."/>
            <person name="Rensing S.A."/>
        </authorList>
    </citation>
    <scope>NUCLEOTIDE SEQUENCE [LARGE SCALE GENOMIC DNA]</scope>
    <source>
        <strain evidence="7 8">cv. Gransden 2004</strain>
    </source>
</reference>
<evidence type="ECO:0000256" key="1">
    <source>
        <dbReference type="ARBA" id="ARBA00023015"/>
    </source>
</evidence>
<evidence type="ECO:0000256" key="2">
    <source>
        <dbReference type="ARBA" id="ARBA00023125"/>
    </source>
</evidence>
<accession>A0A7I4CA32</accession>
<dbReference type="GO" id="GO:0003700">
    <property type="term" value="F:DNA-binding transcription factor activity"/>
    <property type="evidence" value="ECO:0007669"/>
    <property type="project" value="InterPro"/>
</dbReference>
<keyword evidence="8" id="KW-1185">Reference proteome</keyword>
<keyword evidence="1" id="KW-0805">Transcription regulation</keyword>
<dbReference type="InterPro" id="IPR003340">
    <property type="entry name" value="B3_DNA-bd"/>
</dbReference>
<sequence>MEKNIANIWLQDARGLVRAKVGDEAFFSYCQELESTSLRTPAASPIELTSSKSSTETAEHYDYFDPYLQTEALKGSTQDPTADPISICSEGSITQALEQLLTCKDVLETQTSWEVDHQKDELPLHQLPGWTQQDCSLMEDWQQNLSCSMSHLESESSSSLIGDTPNHGRQMITETPVGLFDPTTEDIFPPANHLSQSATVMSFLGDQILRRPSHIISSKVAAARRHRILLRQKSAPHQRGPSHSNGSGSSPRALKKMYVTKLAKELTCSNGQGHNMDSLRFLFHKVLQTSDVSNLGRIVISKKEAESHLPYLAMKEGILITMEDFDTGQQWTFRYRFWPNCRSRMYLLESTGDFVRAHRLTKGDVLLLWRHSTRGTYRSFESGIDVKVIRGMSAFPSMHTIEVLKKVKVEE</sequence>
<reference evidence="7 8" key="1">
    <citation type="journal article" date="2008" name="Science">
        <title>The Physcomitrella genome reveals evolutionary insights into the conquest of land by plants.</title>
        <authorList>
            <person name="Rensing S."/>
            <person name="Lang D."/>
            <person name="Zimmer A."/>
            <person name="Terry A."/>
            <person name="Salamov A."/>
            <person name="Shapiro H."/>
            <person name="Nishiyama T."/>
            <person name="Perroud P.-F."/>
            <person name="Lindquist E."/>
            <person name="Kamisugi Y."/>
            <person name="Tanahashi T."/>
            <person name="Sakakibara K."/>
            <person name="Fujita T."/>
            <person name="Oishi K."/>
            <person name="Shin-I T."/>
            <person name="Kuroki Y."/>
            <person name="Toyoda A."/>
            <person name="Suzuki Y."/>
            <person name="Hashimoto A."/>
            <person name="Yamaguchi K."/>
            <person name="Sugano A."/>
            <person name="Kohara Y."/>
            <person name="Fujiyama A."/>
            <person name="Anterola A."/>
            <person name="Aoki S."/>
            <person name="Ashton N."/>
            <person name="Barbazuk W.B."/>
            <person name="Barker E."/>
            <person name="Bennetzen J."/>
            <person name="Bezanilla M."/>
            <person name="Blankenship R."/>
            <person name="Cho S.H."/>
            <person name="Dutcher S."/>
            <person name="Estelle M."/>
            <person name="Fawcett J.A."/>
            <person name="Gundlach H."/>
            <person name="Hanada K."/>
            <person name="Heyl A."/>
            <person name="Hicks K.A."/>
            <person name="Hugh J."/>
            <person name="Lohr M."/>
            <person name="Mayer K."/>
            <person name="Melkozernov A."/>
            <person name="Murata T."/>
            <person name="Nelson D."/>
            <person name="Pils B."/>
            <person name="Prigge M."/>
            <person name="Reiss B."/>
            <person name="Renner T."/>
            <person name="Rombauts S."/>
            <person name="Rushton P."/>
            <person name="Sanderfoot A."/>
            <person name="Schween G."/>
            <person name="Shiu S.-H."/>
            <person name="Stueber K."/>
            <person name="Theodoulou F.L."/>
            <person name="Tu H."/>
            <person name="Van de Peer Y."/>
            <person name="Verrier P.J."/>
            <person name="Waters E."/>
            <person name="Wood A."/>
            <person name="Yang L."/>
            <person name="Cove D."/>
            <person name="Cuming A."/>
            <person name="Hasebe M."/>
            <person name="Lucas S."/>
            <person name="Mishler D.B."/>
            <person name="Reski R."/>
            <person name="Grigoriev I."/>
            <person name="Quatrano R.S."/>
            <person name="Boore J.L."/>
        </authorList>
    </citation>
    <scope>NUCLEOTIDE SEQUENCE [LARGE SCALE GENOMIC DNA]</scope>
    <source>
        <strain evidence="7 8">cv. Gransden 2004</strain>
    </source>
</reference>
<dbReference type="SUPFAM" id="SSF101936">
    <property type="entry name" value="DNA-binding pseudobarrel domain"/>
    <property type="match status" value="1"/>
</dbReference>
<dbReference type="Gramene" id="Pp3c21_7130V3.8">
    <property type="protein sequence ID" value="Pp3c21_7130V3.8"/>
    <property type="gene ID" value="Pp3c21_7130"/>
</dbReference>
<reference evidence="7" key="3">
    <citation type="submission" date="2020-12" db="UniProtKB">
        <authorList>
            <consortium name="EnsemblPlants"/>
        </authorList>
    </citation>
    <scope>IDENTIFICATION</scope>
</reference>
<keyword evidence="4" id="KW-0539">Nucleus</keyword>
<evidence type="ECO:0000313" key="8">
    <source>
        <dbReference type="Proteomes" id="UP000006727"/>
    </source>
</evidence>
<evidence type="ECO:0000256" key="4">
    <source>
        <dbReference type="ARBA" id="ARBA00023242"/>
    </source>
</evidence>
<evidence type="ECO:0000313" key="7">
    <source>
        <dbReference type="EnsemblPlants" id="Pp3c21_7130V3.8"/>
    </source>
</evidence>
<dbReference type="RefSeq" id="XP_024358636.1">
    <property type="nucleotide sequence ID" value="XM_024502868.2"/>
</dbReference>
<organism evidence="7 8">
    <name type="scientific">Physcomitrium patens</name>
    <name type="common">Spreading-leaved earth moss</name>
    <name type="synonym">Physcomitrella patens</name>
    <dbReference type="NCBI Taxonomy" id="3218"/>
    <lineage>
        <taxon>Eukaryota</taxon>
        <taxon>Viridiplantae</taxon>
        <taxon>Streptophyta</taxon>
        <taxon>Embryophyta</taxon>
        <taxon>Bryophyta</taxon>
        <taxon>Bryophytina</taxon>
        <taxon>Bryopsida</taxon>
        <taxon>Funariidae</taxon>
        <taxon>Funariales</taxon>
        <taxon>Funariaceae</taxon>
        <taxon>Physcomitrium</taxon>
    </lineage>
</organism>
<evidence type="ECO:0000259" key="6">
    <source>
        <dbReference type="PROSITE" id="PS50863"/>
    </source>
</evidence>
<dbReference type="Proteomes" id="UP000006727">
    <property type="component" value="Chromosome 21"/>
</dbReference>
<dbReference type="RefSeq" id="XP_024358634.1">
    <property type="nucleotide sequence ID" value="XM_024502866.2"/>
</dbReference>
<feature type="region of interest" description="Disordered" evidence="5">
    <location>
        <begin position="231"/>
        <end position="252"/>
    </location>
</feature>
<protein>
    <recommendedName>
        <fullName evidence="6">TF-B3 domain-containing protein</fullName>
    </recommendedName>
</protein>
<dbReference type="PANTHER" id="PTHR31140">
    <property type="entry name" value="B3 DOMAIN-CONTAINING TRANSCRIPTION FACTOR ABI3"/>
    <property type="match status" value="1"/>
</dbReference>
<dbReference type="RefSeq" id="XP_073385741.1">
    <property type="nucleotide sequence ID" value="XM_073529640.1"/>
</dbReference>
<dbReference type="GO" id="GO:0003677">
    <property type="term" value="F:DNA binding"/>
    <property type="evidence" value="ECO:0007669"/>
    <property type="project" value="UniProtKB-KW"/>
</dbReference>
<dbReference type="InterPro" id="IPR044800">
    <property type="entry name" value="LEC2-like"/>
</dbReference>
<dbReference type="AlphaFoldDB" id="A0A7I4CA32"/>
<dbReference type="CDD" id="cd10017">
    <property type="entry name" value="B3_DNA"/>
    <property type="match status" value="1"/>
</dbReference>
<gene>
    <name evidence="7" type="primary">LOC112273861</name>
</gene>
<feature type="domain" description="TF-B3" evidence="6">
    <location>
        <begin position="283"/>
        <end position="392"/>
    </location>
</feature>
<feature type="compositionally biased region" description="Low complexity" evidence="5">
    <location>
        <begin position="241"/>
        <end position="251"/>
    </location>
</feature>
<dbReference type="EMBL" id="ABEU02000021">
    <property type="status" value="NOT_ANNOTATED_CDS"/>
    <property type="molecule type" value="Genomic_DNA"/>
</dbReference>
<dbReference type="PANTHER" id="PTHR31140:SF81">
    <property type="entry name" value="B3 DOMAIN-CONTAINING TRANSCRIPTION FACTOR ABI3"/>
    <property type="match status" value="1"/>
</dbReference>
<keyword evidence="3" id="KW-0804">Transcription</keyword>
<dbReference type="InterPro" id="IPR015300">
    <property type="entry name" value="DNA-bd_pseudobarrel_sf"/>
</dbReference>
<evidence type="ECO:0000256" key="5">
    <source>
        <dbReference type="SAM" id="MobiDB-lite"/>
    </source>
</evidence>
<dbReference type="EnsemblPlants" id="Pp3c21_7130V3.8">
    <property type="protein sequence ID" value="Pp3c21_7130V3.8"/>
    <property type="gene ID" value="Pp3c21_7130"/>
</dbReference>
<dbReference type="RefSeq" id="XP_024358633.1">
    <property type="nucleotide sequence ID" value="XM_024502865.2"/>
</dbReference>
<proteinExistence type="predicted"/>
<keyword evidence="2" id="KW-0238">DNA-binding</keyword>
<dbReference type="KEGG" id="ppp:112273861"/>
<dbReference type="EnsemblPlants" id="Pp3c21_7130V3.7">
    <property type="protein sequence ID" value="Pp3c21_7130V3.7"/>
    <property type="gene ID" value="Pp3c21_7130"/>
</dbReference>
<dbReference type="Gramene" id="Pp3c21_7130V3.7">
    <property type="protein sequence ID" value="Pp3c21_7130V3.7"/>
    <property type="gene ID" value="Pp3c21_7130"/>
</dbReference>
<dbReference type="Gene3D" id="2.40.330.10">
    <property type="entry name" value="DNA-binding pseudobarrel domain"/>
    <property type="match status" value="1"/>
</dbReference>
<dbReference type="SMART" id="SM01019">
    <property type="entry name" value="B3"/>
    <property type="match status" value="1"/>
</dbReference>
<dbReference type="GeneID" id="112273861"/>